<feature type="domain" description="Methyltransferase" evidence="10">
    <location>
        <begin position="171"/>
        <end position="253"/>
    </location>
</feature>
<feature type="compositionally biased region" description="Polar residues" evidence="9">
    <location>
        <begin position="376"/>
        <end position="385"/>
    </location>
</feature>
<dbReference type="Gene3D" id="3.40.50.150">
    <property type="entry name" value="Vaccinia Virus protein VP39"/>
    <property type="match status" value="1"/>
</dbReference>
<evidence type="ECO:0000256" key="3">
    <source>
        <dbReference type="ARBA" id="ARBA00034487"/>
    </source>
</evidence>
<evidence type="ECO:0000313" key="12">
    <source>
        <dbReference type="Proteomes" id="UP000319557"/>
    </source>
</evidence>
<dbReference type="Pfam" id="PF13847">
    <property type="entry name" value="Methyltransf_31"/>
    <property type="match status" value="2"/>
</dbReference>
<evidence type="ECO:0000256" key="4">
    <source>
        <dbReference type="ARBA" id="ARBA00034521"/>
    </source>
</evidence>
<dbReference type="InterPro" id="IPR029063">
    <property type="entry name" value="SAM-dependent_MTases_sf"/>
</dbReference>
<feature type="region of interest" description="Disordered" evidence="9">
    <location>
        <begin position="365"/>
        <end position="392"/>
    </location>
</feature>
<gene>
    <name evidence="11" type="ORF">EC9_02910</name>
</gene>
<dbReference type="OrthoDB" id="9772751at2"/>
<evidence type="ECO:0000256" key="9">
    <source>
        <dbReference type="SAM" id="MobiDB-lite"/>
    </source>
</evidence>
<evidence type="ECO:0000256" key="1">
    <source>
        <dbReference type="ARBA" id="ARBA00022679"/>
    </source>
</evidence>
<dbReference type="KEGG" id="ruv:EC9_02910"/>
<comment type="catalytic activity">
    <reaction evidence="8">
        <text>arsenic triglutathione + 3 [thioredoxin]-dithiol + 3 S-adenosyl-L-methionine = trimethylarsine + 3 [thioredoxin]-disulfide + 3 glutathione + 3 S-adenosyl-L-homocysteine + 3 H(+)</text>
        <dbReference type="Rhea" id="RHEA:69432"/>
        <dbReference type="Rhea" id="RHEA-COMP:10698"/>
        <dbReference type="Rhea" id="RHEA-COMP:10700"/>
        <dbReference type="ChEBI" id="CHEBI:15378"/>
        <dbReference type="ChEBI" id="CHEBI:27130"/>
        <dbReference type="ChEBI" id="CHEBI:29950"/>
        <dbReference type="ChEBI" id="CHEBI:50058"/>
        <dbReference type="ChEBI" id="CHEBI:57856"/>
        <dbReference type="ChEBI" id="CHEBI:57925"/>
        <dbReference type="ChEBI" id="CHEBI:59789"/>
        <dbReference type="ChEBI" id="CHEBI:183640"/>
        <dbReference type="EC" id="2.1.1.137"/>
    </reaction>
</comment>
<keyword evidence="2" id="KW-0949">S-adenosyl-L-methionine</keyword>
<evidence type="ECO:0000256" key="6">
    <source>
        <dbReference type="ARBA" id="ARBA00047941"/>
    </source>
</evidence>
<dbReference type="GO" id="GO:0030791">
    <property type="term" value="F:arsenite methyltransferase activity"/>
    <property type="evidence" value="ECO:0007669"/>
    <property type="project" value="UniProtKB-EC"/>
</dbReference>
<keyword evidence="1 11" id="KW-0808">Transferase</keyword>
<evidence type="ECO:0000259" key="10">
    <source>
        <dbReference type="Pfam" id="PF13847"/>
    </source>
</evidence>
<dbReference type="AlphaFoldDB" id="A0A517LU27"/>
<dbReference type="EC" id="2.1.1.137" evidence="4"/>
<comment type="similarity">
    <text evidence="3">Belongs to the methyltransferase superfamily. Arsenite methyltransferase family.</text>
</comment>
<dbReference type="CDD" id="cd02440">
    <property type="entry name" value="AdoMet_MTases"/>
    <property type="match status" value="1"/>
</dbReference>
<dbReference type="SUPFAM" id="SSF53335">
    <property type="entry name" value="S-adenosyl-L-methionine-dependent methyltransferases"/>
    <property type="match status" value="1"/>
</dbReference>
<reference evidence="11 12" key="1">
    <citation type="submission" date="2019-02" db="EMBL/GenBank/DDBJ databases">
        <title>Deep-cultivation of Planctomycetes and their phenomic and genomic characterization uncovers novel biology.</title>
        <authorList>
            <person name="Wiegand S."/>
            <person name="Jogler M."/>
            <person name="Boedeker C."/>
            <person name="Pinto D."/>
            <person name="Vollmers J."/>
            <person name="Rivas-Marin E."/>
            <person name="Kohn T."/>
            <person name="Peeters S.H."/>
            <person name="Heuer A."/>
            <person name="Rast P."/>
            <person name="Oberbeckmann S."/>
            <person name="Bunk B."/>
            <person name="Jeske O."/>
            <person name="Meyerdierks A."/>
            <person name="Storesund J.E."/>
            <person name="Kallscheuer N."/>
            <person name="Luecker S."/>
            <person name="Lage O.M."/>
            <person name="Pohl T."/>
            <person name="Merkel B.J."/>
            <person name="Hornburger P."/>
            <person name="Mueller R.-W."/>
            <person name="Bruemmer F."/>
            <person name="Labrenz M."/>
            <person name="Spormann A.M."/>
            <person name="Op den Camp H."/>
            <person name="Overmann J."/>
            <person name="Amann R."/>
            <person name="Jetten M.S.M."/>
            <person name="Mascher T."/>
            <person name="Medema M.H."/>
            <person name="Devos D.P."/>
            <person name="Kaster A.-K."/>
            <person name="Ovreas L."/>
            <person name="Rohde M."/>
            <person name="Galperin M.Y."/>
            <person name="Jogler C."/>
        </authorList>
    </citation>
    <scope>NUCLEOTIDE SEQUENCE [LARGE SCALE GENOMIC DNA]</scope>
    <source>
        <strain evidence="11 12">EC9</strain>
    </source>
</reference>
<proteinExistence type="inferred from homology"/>
<evidence type="ECO:0000256" key="7">
    <source>
        <dbReference type="ARBA" id="ARBA00047943"/>
    </source>
</evidence>
<organism evidence="11 12">
    <name type="scientific">Rosistilla ulvae</name>
    <dbReference type="NCBI Taxonomy" id="1930277"/>
    <lineage>
        <taxon>Bacteria</taxon>
        <taxon>Pseudomonadati</taxon>
        <taxon>Planctomycetota</taxon>
        <taxon>Planctomycetia</taxon>
        <taxon>Pirellulales</taxon>
        <taxon>Pirellulaceae</taxon>
        <taxon>Rosistilla</taxon>
    </lineage>
</organism>
<dbReference type="RefSeq" id="WP_145341731.1">
    <property type="nucleotide sequence ID" value="NZ_CP036261.1"/>
</dbReference>
<comment type="catalytic activity">
    <reaction evidence="6">
        <text>arsenic triglutathione + [thioredoxin]-dithiol + S-adenosyl-L-methionine + 2 H2O = methylarsonous acid + [thioredoxin]-disulfide + 3 glutathione + S-adenosyl-L-homocysteine + H(+)</text>
        <dbReference type="Rhea" id="RHEA:69460"/>
        <dbReference type="Rhea" id="RHEA-COMP:10698"/>
        <dbReference type="Rhea" id="RHEA-COMP:10700"/>
        <dbReference type="ChEBI" id="CHEBI:15377"/>
        <dbReference type="ChEBI" id="CHEBI:15378"/>
        <dbReference type="ChEBI" id="CHEBI:17826"/>
        <dbReference type="ChEBI" id="CHEBI:29950"/>
        <dbReference type="ChEBI" id="CHEBI:50058"/>
        <dbReference type="ChEBI" id="CHEBI:57856"/>
        <dbReference type="ChEBI" id="CHEBI:57925"/>
        <dbReference type="ChEBI" id="CHEBI:59789"/>
        <dbReference type="ChEBI" id="CHEBI:183640"/>
        <dbReference type="EC" id="2.1.1.137"/>
    </reaction>
</comment>
<evidence type="ECO:0000313" key="11">
    <source>
        <dbReference type="EMBL" id="QDS86132.1"/>
    </source>
</evidence>
<feature type="domain" description="Methyltransferase" evidence="10">
    <location>
        <begin position="65"/>
        <end position="133"/>
    </location>
</feature>
<keyword evidence="12" id="KW-1185">Reference proteome</keyword>
<dbReference type="PANTHER" id="PTHR43675:SF8">
    <property type="entry name" value="ARSENITE METHYLTRANSFERASE"/>
    <property type="match status" value="1"/>
</dbReference>
<dbReference type="GO" id="GO:0032259">
    <property type="term" value="P:methylation"/>
    <property type="evidence" value="ECO:0007669"/>
    <property type="project" value="UniProtKB-KW"/>
</dbReference>
<name>A0A517LU27_9BACT</name>
<dbReference type="EMBL" id="CP036261">
    <property type="protein sequence ID" value="QDS86132.1"/>
    <property type="molecule type" value="Genomic_DNA"/>
</dbReference>
<comment type="catalytic activity">
    <reaction evidence="7">
        <text>arsenic triglutathione + 2 [thioredoxin]-dithiol + 2 S-adenosyl-L-methionine + H2O = dimethylarsinous acid + 2 [thioredoxin]-disulfide + 3 glutathione + 2 S-adenosyl-L-homocysteine + 2 H(+)</text>
        <dbReference type="Rhea" id="RHEA:69464"/>
        <dbReference type="Rhea" id="RHEA-COMP:10698"/>
        <dbReference type="Rhea" id="RHEA-COMP:10700"/>
        <dbReference type="ChEBI" id="CHEBI:15377"/>
        <dbReference type="ChEBI" id="CHEBI:15378"/>
        <dbReference type="ChEBI" id="CHEBI:23808"/>
        <dbReference type="ChEBI" id="CHEBI:29950"/>
        <dbReference type="ChEBI" id="CHEBI:50058"/>
        <dbReference type="ChEBI" id="CHEBI:57856"/>
        <dbReference type="ChEBI" id="CHEBI:57925"/>
        <dbReference type="ChEBI" id="CHEBI:59789"/>
        <dbReference type="ChEBI" id="CHEBI:183640"/>
        <dbReference type="EC" id="2.1.1.137"/>
    </reaction>
</comment>
<dbReference type="PANTHER" id="PTHR43675">
    <property type="entry name" value="ARSENITE METHYLTRANSFERASE"/>
    <property type="match status" value="1"/>
</dbReference>
<evidence type="ECO:0000256" key="5">
    <source>
        <dbReference type="ARBA" id="ARBA00034545"/>
    </source>
</evidence>
<keyword evidence="11" id="KW-0489">Methyltransferase</keyword>
<protein>
    <recommendedName>
        <fullName evidence="5">Arsenite methyltransferase</fullName>
        <ecNumber evidence="4">2.1.1.137</ecNumber>
    </recommendedName>
</protein>
<sequence length="392" mass="43571">MKTTTTAEAPSSESSVYDRYAAAAHAVEPALCCPVEYNTDLLAAIPDEIIERDYGCGDPTPYVRPGETVLDLGSGGGKLCYIASQVVGREGQVIGVDCNREMLDLARKHRSTVAETIGYANVDFRYGLIQDLGLDLDLLASELADSPVHDPAGYLALRQTEERLRRQHPLVADDSVDCVLSNCVLNLVRQQDRRPLFSEIFRVLRRGGRAAISDIVSDEDVPDRLQQDPELWSGCITGAFREDKFLQAFEEAGFHGIEIVKRQSEPWRTVEGIEFRSVTVVAHKGKQGPCLERNQAVVYRGPFKKVVDDDGHTYHRGQRMAVCDKTFNLLQRAPYAKMFDAIEPRESIALEDAKSFDCRRNVCRDPRESKGLDYDATSQGNASSCSDEEPCC</sequence>
<evidence type="ECO:0000256" key="2">
    <source>
        <dbReference type="ARBA" id="ARBA00022691"/>
    </source>
</evidence>
<dbReference type="InterPro" id="IPR026669">
    <property type="entry name" value="Arsenite_MeTrfase-like"/>
</dbReference>
<evidence type="ECO:0000256" key="8">
    <source>
        <dbReference type="ARBA" id="ARBA00048428"/>
    </source>
</evidence>
<dbReference type="InterPro" id="IPR025714">
    <property type="entry name" value="Methyltranfer_dom"/>
</dbReference>
<dbReference type="Proteomes" id="UP000319557">
    <property type="component" value="Chromosome"/>
</dbReference>
<accession>A0A517LU27</accession>